<keyword evidence="7 11" id="KW-1133">Transmembrane helix</keyword>
<evidence type="ECO:0000256" key="6">
    <source>
        <dbReference type="ARBA" id="ARBA00022967"/>
    </source>
</evidence>
<dbReference type="Proteomes" id="UP000199202">
    <property type="component" value="Unassembled WGS sequence"/>
</dbReference>
<accession>A0A1G8H0C3</accession>
<protein>
    <recommendedName>
        <fullName evidence="10">Cytochrome c oxidase polypeptide 4</fullName>
        <ecNumber evidence="10">7.1.1.9</ecNumber>
    </recommendedName>
    <alternativeName>
        <fullName evidence="10">Cytochrome aa3 subunit 4</fullName>
    </alternativeName>
    <alternativeName>
        <fullName evidence="10">Cytochrome c oxidase polypeptide IV</fullName>
    </alternativeName>
</protein>
<evidence type="ECO:0000313" key="12">
    <source>
        <dbReference type="EMBL" id="SDI00077.1"/>
    </source>
</evidence>
<evidence type="ECO:0000256" key="2">
    <source>
        <dbReference type="ARBA" id="ARBA00004651"/>
    </source>
</evidence>
<dbReference type="AlphaFoldDB" id="A0A1G8H0C3"/>
<dbReference type="GO" id="GO:0004129">
    <property type="term" value="F:cytochrome-c oxidase activity"/>
    <property type="evidence" value="ECO:0007669"/>
    <property type="project" value="UniProtKB-EC"/>
</dbReference>
<proteinExistence type="inferred from homology"/>
<organism evidence="12 13">
    <name type="scientific">Nonomuraea jiangxiensis</name>
    <dbReference type="NCBI Taxonomy" id="633440"/>
    <lineage>
        <taxon>Bacteria</taxon>
        <taxon>Bacillati</taxon>
        <taxon>Actinomycetota</taxon>
        <taxon>Actinomycetes</taxon>
        <taxon>Streptosporangiales</taxon>
        <taxon>Streptosporangiaceae</taxon>
        <taxon>Nonomuraea</taxon>
    </lineage>
</organism>
<evidence type="ECO:0000256" key="8">
    <source>
        <dbReference type="ARBA" id="ARBA00023136"/>
    </source>
</evidence>
<evidence type="ECO:0000256" key="9">
    <source>
        <dbReference type="ARBA" id="ARBA00047816"/>
    </source>
</evidence>
<keyword evidence="13" id="KW-1185">Reference proteome</keyword>
<keyword evidence="6 10" id="KW-1278">Translocase</keyword>
<name>A0A1G8H0C3_9ACTN</name>
<comment type="catalytic activity">
    <reaction evidence="9 10">
        <text>4 Fe(II)-[cytochrome c] + O2 + 8 H(+)(in) = 4 Fe(III)-[cytochrome c] + 2 H2O + 4 H(+)(out)</text>
        <dbReference type="Rhea" id="RHEA:11436"/>
        <dbReference type="Rhea" id="RHEA-COMP:10350"/>
        <dbReference type="Rhea" id="RHEA-COMP:14399"/>
        <dbReference type="ChEBI" id="CHEBI:15377"/>
        <dbReference type="ChEBI" id="CHEBI:15378"/>
        <dbReference type="ChEBI" id="CHEBI:15379"/>
        <dbReference type="ChEBI" id="CHEBI:29033"/>
        <dbReference type="ChEBI" id="CHEBI:29034"/>
        <dbReference type="EC" id="7.1.1.9"/>
    </reaction>
</comment>
<dbReference type="InterPro" id="IPR021050">
    <property type="entry name" value="Cyt_c_oxidase_su4_actinobac"/>
</dbReference>
<keyword evidence="8 10" id="KW-0472">Membrane</keyword>
<comment type="subunit">
    <text evidence="10">Associates with subunits I, II and III to form cytochrome c oxidase.</text>
</comment>
<dbReference type="Pfam" id="PF12270">
    <property type="entry name" value="Cyt_c_ox_IV"/>
    <property type="match status" value="1"/>
</dbReference>
<feature type="transmembrane region" description="Helical" evidence="11">
    <location>
        <begin position="89"/>
        <end position="107"/>
    </location>
</feature>
<dbReference type="PIRSF" id="PIRSF017385">
    <property type="entry name" value="CtaF"/>
    <property type="match status" value="1"/>
</dbReference>
<dbReference type="GO" id="GO:0022900">
    <property type="term" value="P:electron transport chain"/>
    <property type="evidence" value="ECO:0007669"/>
    <property type="project" value="InterPro"/>
</dbReference>
<evidence type="ECO:0000256" key="7">
    <source>
        <dbReference type="ARBA" id="ARBA00022989"/>
    </source>
</evidence>
<comment type="function">
    <text evidence="1 10">Part of cytochrome c oxidase, its function is unknown.</text>
</comment>
<reference evidence="12 13" key="1">
    <citation type="submission" date="2016-10" db="EMBL/GenBank/DDBJ databases">
        <authorList>
            <person name="de Groot N.N."/>
        </authorList>
    </citation>
    <scope>NUCLEOTIDE SEQUENCE [LARGE SCALE GENOMIC DNA]</scope>
    <source>
        <strain evidence="12 13">CGMCC 4.6533</strain>
    </source>
</reference>
<evidence type="ECO:0000256" key="1">
    <source>
        <dbReference type="ARBA" id="ARBA00002536"/>
    </source>
</evidence>
<evidence type="ECO:0000256" key="3">
    <source>
        <dbReference type="ARBA" id="ARBA00006870"/>
    </source>
</evidence>
<comment type="similarity">
    <text evidence="3 10">Belongs to the cytochrome c oxidase bacterial subunit CtaF family.</text>
</comment>
<dbReference type="EC" id="7.1.1.9" evidence="10"/>
<keyword evidence="5 11" id="KW-0812">Transmembrane</keyword>
<feature type="transmembrane region" description="Helical" evidence="11">
    <location>
        <begin position="113"/>
        <end position="131"/>
    </location>
</feature>
<evidence type="ECO:0000256" key="11">
    <source>
        <dbReference type="SAM" id="Phobius"/>
    </source>
</evidence>
<keyword evidence="4 10" id="KW-1003">Cell membrane</keyword>
<sequence length="137" mass="15396">MKVQGWLFLLCGLFFAGVDIAYWFWTKAETGHGEPVGTTAMAISVGFAFMVGYYLMFTARRIGEQPEDNKQAEISDGAGEIGFFSPSSWWPLFLCLAAAFAFAGFVIGFWMFLIGVFMVIMAMIGFVFQYYRGHFSH</sequence>
<dbReference type="RefSeq" id="WP_090930535.1">
    <property type="nucleotide sequence ID" value="NZ_FNDJ01000004.1"/>
</dbReference>
<feature type="transmembrane region" description="Helical" evidence="11">
    <location>
        <begin position="7"/>
        <end position="25"/>
    </location>
</feature>
<dbReference type="EMBL" id="FNDJ01000004">
    <property type="protein sequence ID" value="SDI00077.1"/>
    <property type="molecule type" value="Genomic_DNA"/>
</dbReference>
<feature type="transmembrane region" description="Helical" evidence="11">
    <location>
        <begin position="37"/>
        <end position="56"/>
    </location>
</feature>
<gene>
    <name evidence="12" type="ORF">SAMN05421869_10411</name>
</gene>
<dbReference type="GO" id="GO:0005886">
    <property type="term" value="C:plasma membrane"/>
    <property type="evidence" value="ECO:0007669"/>
    <property type="project" value="UniProtKB-SubCell"/>
</dbReference>
<evidence type="ECO:0000256" key="5">
    <source>
        <dbReference type="ARBA" id="ARBA00022692"/>
    </source>
</evidence>
<comment type="subcellular location">
    <subcellularLocation>
        <location evidence="2">Cell membrane</location>
        <topology evidence="2">Multi-pass membrane protein</topology>
    </subcellularLocation>
</comment>
<evidence type="ECO:0000256" key="4">
    <source>
        <dbReference type="ARBA" id="ARBA00022475"/>
    </source>
</evidence>
<evidence type="ECO:0000313" key="13">
    <source>
        <dbReference type="Proteomes" id="UP000199202"/>
    </source>
</evidence>
<dbReference type="OrthoDB" id="5244617at2"/>
<evidence type="ECO:0000256" key="10">
    <source>
        <dbReference type="PIRNR" id="PIRNR017385"/>
    </source>
</evidence>
<dbReference type="STRING" id="633440.SAMN05421869_10411"/>